<keyword evidence="2" id="KW-0472">Membrane</keyword>
<gene>
    <name evidence="3" type="ORF">D7D52_32420</name>
</gene>
<dbReference type="KEGG" id="nyu:D7D52_32420"/>
<reference evidence="3 4" key="1">
    <citation type="submission" date="2018-09" db="EMBL/GenBank/DDBJ databases">
        <title>Nocardia yunnanensis sp. nov., an actinomycete isolated from a soil sample.</title>
        <authorList>
            <person name="Zhang J."/>
        </authorList>
    </citation>
    <scope>NUCLEOTIDE SEQUENCE [LARGE SCALE GENOMIC DNA]</scope>
    <source>
        <strain evidence="3 4">CFHS0054</strain>
    </source>
</reference>
<feature type="transmembrane region" description="Helical" evidence="2">
    <location>
        <begin position="12"/>
        <end position="37"/>
    </location>
</feature>
<protein>
    <submittedName>
        <fullName evidence="3">Uncharacterized protein</fullName>
    </submittedName>
</protein>
<dbReference type="Proteomes" id="UP000267164">
    <property type="component" value="Chromosome"/>
</dbReference>
<evidence type="ECO:0000313" key="4">
    <source>
        <dbReference type="Proteomes" id="UP000267164"/>
    </source>
</evidence>
<evidence type="ECO:0000313" key="3">
    <source>
        <dbReference type="EMBL" id="AYF77740.1"/>
    </source>
</evidence>
<keyword evidence="2" id="KW-1133">Transmembrane helix</keyword>
<organism evidence="3 4">
    <name type="scientific">Nocardia yunnanensis</name>
    <dbReference type="NCBI Taxonomy" id="2382165"/>
    <lineage>
        <taxon>Bacteria</taxon>
        <taxon>Bacillati</taxon>
        <taxon>Actinomycetota</taxon>
        <taxon>Actinomycetes</taxon>
        <taxon>Mycobacteriales</taxon>
        <taxon>Nocardiaceae</taxon>
        <taxon>Nocardia</taxon>
    </lineage>
</organism>
<sequence length="102" mass="10405">MAQNIPNRISTTVGADLCGTTLAALACLIFAAGLIVLTHSLPTAVAGATALAAAWAMTVKMVAARPFSPLTPARLGLSEACVQPTKHARATTRNQTPPTPRG</sequence>
<keyword evidence="4" id="KW-1185">Reference proteome</keyword>
<accession>A0A386ZKA2</accession>
<dbReference type="AlphaFoldDB" id="A0A386ZKA2"/>
<evidence type="ECO:0000256" key="2">
    <source>
        <dbReference type="SAM" id="Phobius"/>
    </source>
</evidence>
<name>A0A386ZKA2_9NOCA</name>
<keyword evidence="2" id="KW-0812">Transmembrane</keyword>
<proteinExistence type="predicted"/>
<feature type="transmembrane region" description="Helical" evidence="2">
    <location>
        <begin position="43"/>
        <end position="63"/>
    </location>
</feature>
<dbReference type="EMBL" id="CP032568">
    <property type="protein sequence ID" value="AYF77740.1"/>
    <property type="molecule type" value="Genomic_DNA"/>
</dbReference>
<feature type="region of interest" description="Disordered" evidence="1">
    <location>
        <begin position="81"/>
        <end position="102"/>
    </location>
</feature>
<evidence type="ECO:0000256" key="1">
    <source>
        <dbReference type="SAM" id="MobiDB-lite"/>
    </source>
</evidence>